<protein>
    <submittedName>
        <fullName evidence="1">Uncharacterized protein</fullName>
    </submittedName>
</protein>
<reference evidence="1" key="1">
    <citation type="journal article" date="2020" name="Nature">
        <title>Giant virus diversity and host interactions through global metagenomics.</title>
        <authorList>
            <person name="Schulz F."/>
            <person name="Roux S."/>
            <person name="Paez-Espino D."/>
            <person name="Jungbluth S."/>
            <person name="Walsh D.A."/>
            <person name="Denef V.J."/>
            <person name="McMahon K.D."/>
            <person name="Konstantinidis K.T."/>
            <person name="Eloe-Fadrosh E.A."/>
            <person name="Kyrpides N.C."/>
            <person name="Woyke T."/>
        </authorList>
    </citation>
    <scope>NUCLEOTIDE SEQUENCE</scope>
    <source>
        <strain evidence="1">GVMAG-M-3300023179-4</strain>
    </source>
</reference>
<organism evidence="1">
    <name type="scientific">viral metagenome</name>
    <dbReference type="NCBI Taxonomy" id="1070528"/>
    <lineage>
        <taxon>unclassified sequences</taxon>
        <taxon>metagenomes</taxon>
        <taxon>organismal metagenomes</taxon>
    </lineage>
</organism>
<dbReference type="EMBL" id="MN739841">
    <property type="protein sequence ID" value="QHT74200.1"/>
    <property type="molecule type" value="Genomic_DNA"/>
</dbReference>
<evidence type="ECO:0000313" key="1">
    <source>
        <dbReference type="EMBL" id="QHT74200.1"/>
    </source>
</evidence>
<proteinExistence type="predicted"/>
<accession>A0A6C0H1D6</accession>
<dbReference type="AlphaFoldDB" id="A0A6C0H1D6"/>
<sequence length="56" mass="6447">MKINKYRKKKLIKAQILLKYFSIKSGNDNPKLEKEIDNLVNQLKGSGLRIDSLSRG</sequence>
<name>A0A6C0H1D6_9ZZZZ</name>